<dbReference type="InterPro" id="IPR003663">
    <property type="entry name" value="Sugar/inositol_transpt"/>
</dbReference>
<evidence type="ECO:0000256" key="6">
    <source>
        <dbReference type="ARBA" id="ARBA00023136"/>
    </source>
</evidence>
<evidence type="ECO:0000256" key="5">
    <source>
        <dbReference type="ARBA" id="ARBA00022989"/>
    </source>
</evidence>
<feature type="transmembrane region" description="Helical" evidence="7">
    <location>
        <begin position="186"/>
        <end position="212"/>
    </location>
</feature>
<dbReference type="PANTHER" id="PTHR48020">
    <property type="entry name" value="PROTON MYO-INOSITOL COTRANSPORTER"/>
    <property type="match status" value="1"/>
</dbReference>
<keyword evidence="4 7" id="KW-0812">Transmembrane</keyword>
<evidence type="ECO:0000256" key="7">
    <source>
        <dbReference type="SAM" id="Phobius"/>
    </source>
</evidence>
<dbReference type="InterPro" id="IPR050814">
    <property type="entry name" value="Myo-inositol_Transporter"/>
</dbReference>
<dbReference type="PROSITE" id="PS50850">
    <property type="entry name" value="MFS"/>
    <property type="match status" value="1"/>
</dbReference>
<name>A0AAV0QXC4_9ROSI</name>
<dbReference type="Gene3D" id="1.20.1250.20">
    <property type="entry name" value="MFS general substrate transporter like domains"/>
    <property type="match status" value="1"/>
</dbReference>
<comment type="subcellular location">
    <subcellularLocation>
        <location evidence="1">Membrane</location>
        <topology evidence="1">Multi-pass membrane protein</topology>
    </subcellularLocation>
</comment>
<keyword evidence="3" id="KW-0813">Transport</keyword>
<feature type="transmembrane region" description="Helical" evidence="7">
    <location>
        <begin position="156"/>
        <end position="180"/>
    </location>
</feature>
<dbReference type="AlphaFoldDB" id="A0AAV0QXC4"/>
<evidence type="ECO:0000256" key="2">
    <source>
        <dbReference type="ARBA" id="ARBA00010992"/>
    </source>
</evidence>
<gene>
    <name evidence="9" type="ORF">LITE_LOCUS45303</name>
</gene>
<sequence length="315" mass="33745">MLAVGILPSIFIGFALFIIPESPRWLVMQNRIEEARSVLVKTIDDENEVDDRLAEILVAANAGSSSSTKHEQKAVWREMLSPSPALRRMLVTGFGIQCFQQITGIDATVYYSPEILRTAGITDNTKLLAATVAVGVSKTLFIMVAILLIDKVGRKPLLYVSTIGMTVCLFSLGFTLTVMGQGAVGIGLAIFFVCANVGFFSVGIGPVCWVVTSEIFPLRLRAQAAALGAVGNRVCSGVVAMSFLSVSNAITVGGTFLVFAAVSAVSVAFVYWLVPETKGKSLEEIEVLFESERGWRGGGKGEVEMGDAEHLVQNE</sequence>
<evidence type="ECO:0000313" key="9">
    <source>
        <dbReference type="EMBL" id="CAI0549799.1"/>
    </source>
</evidence>
<evidence type="ECO:0000256" key="1">
    <source>
        <dbReference type="ARBA" id="ARBA00004141"/>
    </source>
</evidence>
<keyword evidence="6 7" id="KW-0472">Membrane</keyword>
<evidence type="ECO:0000313" key="10">
    <source>
        <dbReference type="Proteomes" id="UP001154282"/>
    </source>
</evidence>
<dbReference type="GO" id="GO:0016020">
    <property type="term" value="C:membrane"/>
    <property type="evidence" value="ECO:0007669"/>
    <property type="project" value="UniProtKB-SubCell"/>
</dbReference>
<feature type="transmembrane region" description="Helical" evidence="7">
    <location>
        <begin position="250"/>
        <end position="274"/>
    </location>
</feature>
<comment type="similarity">
    <text evidence="2">Belongs to the major facilitator superfamily. Sugar transporter (TC 2.A.1.1) family.</text>
</comment>
<feature type="transmembrane region" description="Helical" evidence="7">
    <location>
        <begin position="6"/>
        <end position="27"/>
    </location>
</feature>
<feature type="transmembrane region" description="Helical" evidence="7">
    <location>
        <begin position="224"/>
        <end position="244"/>
    </location>
</feature>
<dbReference type="InterPro" id="IPR036259">
    <property type="entry name" value="MFS_trans_sf"/>
</dbReference>
<protein>
    <recommendedName>
        <fullName evidence="8">Major facilitator superfamily (MFS) profile domain-containing protein</fullName>
    </recommendedName>
</protein>
<accession>A0AAV0QXC4</accession>
<dbReference type="Proteomes" id="UP001154282">
    <property type="component" value="Unassembled WGS sequence"/>
</dbReference>
<dbReference type="PRINTS" id="PR00171">
    <property type="entry name" value="SUGRTRNSPORT"/>
</dbReference>
<dbReference type="EMBL" id="CAMGYJ010000010">
    <property type="protein sequence ID" value="CAI0549799.1"/>
    <property type="molecule type" value="Genomic_DNA"/>
</dbReference>
<dbReference type="PROSITE" id="PS00216">
    <property type="entry name" value="SUGAR_TRANSPORT_1"/>
    <property type="match status" value="1"/>
</dbReference>
<proteinExistence type="inferred from homology"/>
<feature type="transmembrane region" description="Helical" evidence="7">
    <location>
        <begin position="127"/>
        <end position="149"/>
    </location>
</feature>
<evidence type="ECO:0000256" key="4">
    <source>
        <dbReference type="ARBA" id="ARBA00022692"/>
    </source>
</evidence>
<dbReference type="InterPro" id="IPR005828">
    <property type="entry name" value="MFS_sugar_transport-like"/>
</dbReference>
<feature type="domain" description="Major facilitator superfamily (MFS) profile" evidence="8">
    <location>
        <begin position="1"/>
        <end position="278"/>
    </location>
</feature>
<organism evidence="9 10">
    <name type="scientific">Linum tenue</name>
    <dbReference type="NCBI Taxonomy" id="586396"/>
    <lineage>
        <taxon>Eukaryota</taxon>
        <taxon>Viridiplantae</taxon>
        <taxon>Streptophyta</taxon>
        <taxon>Embryophyta</taxon>
        <taxon>Tracheophyta</taxon>
        <taxon>Spermatophyta</taxon>
        <taxon>Magnoliopsida</taxon>
        <taxon>eudicotyledons</taxon>
        <taxon>Gunneridae</taxon>
        <taxon>Pentapetalae</taxon>
        <taxon>rosids</taxon>
        <taxon>fabids</taxon>
        <taxon>Malpighiales</taxon>
        <taxon>Linaceae</taxon>
        <taxon>Linum</taxon>
    </lineage>
</organism>
<dbReference type="GO" id="GO:0022857">
    <property type="term" value="F:transmembrane transporter activity"/>
    <property type="evidence" value="ECO:0007669"/>
    <property type="project" value="InterPro"/>
</dbReference>
<keyword evidence="5 7" id="KW-1133">Transmembrane helix</keyword>
<dbReference type="SUPFAM" id="SSF103473">
    <property type="entry name" value="MFS general substrate transporter"/>
    <property type="match status" value="1"/>
</dbReference>
<dbReference type="InterPro" id="IPR005829">
    <property type="entry name" value="Sugar_transporter_CS"/>
</dbReference>
<reference evidence="9" key="1">
    <citation type="submission" date="2022-08" db="EMBL/GenBank/DDBJ databases">
        <authorList>
            <person name="Gutierrez-Valencia J."/>
        </authorList>
    </citation>
    <scope>NUCLEOTIDE SEQUENCE</scope>
</reference>
<evidence type="ECO:0000259" key="8">
    <source>
        <dbReference type="PROSITE" id="PS50850"/>
    </source>
</evidence>
<evidence type="ECO:0000256" key="3">
    <source>
        <dbReference type="ARBA" id="ARBA00022448"/>
    </source>
</evidence>
<keyword evidence="10" id="KW-1185">Reference proteome</keyword>
<dbReference type="InterPro" id="IPR020846">
    <property type="entry name" value="MFS_dom"/>
</dbReference>
<comment type="caution">
    <text evidence="9">The sequence shown here is derived from an EMBL/GenBank/DDBJ whole genome shotgun (WGS) entry which is preliminary data.</text>
</comment>
<dbReference type="Pfam" id="PF00083">
    <property type="entry name" value="Sugar_tr"/>
    <property type="match status" value="1"/>
</dbReference>
<dbReference type="PANTHER" id="PTHR48020:SF49">
    <property type="entry name" value="SUGAR TRANSPORTER"/>
    <property type="match status" value="1"/>
</dbReference>